<evidence type="ECO:0000259" key="13">
    <source>
        <dbReference type="PROSITE" id="PS51457"/>
    </source>
</evidence>
<keyword evidence="11" id="KW-0131">Cell cycle</keyword>
<dbReference type="GO" id="GO:0005634">
    <property type="term" value="C:nucleus"/>
    <property type="evidence" value="ECO:0007669"/>
    <property type="project" value="UniProtKB-SubCell"/>
</dbReference>
<evidence type="ECO:0000256" key="10">
    <source>
        <dbReference type="ARBA" id="ARBA00023242"/>
    </source>
</evidence>
<reference evidence="14 15" key="1">
    <citation type="submission" date="2024-11" db="EMBL/GenBank/DDBJ databases">
        <title>Chromosome-level genome assembly of the freshwater bivalve Anodonta woodiana.</title>
        <authorList>
            <person name="Chen X."/>
        </authorList>
    </citation>
    <scope>NUCLEOTIDE SEQUENCE [LARGE SCALE GENOMIC DNA]</scope>
    <source>
        <strain evidence="14">MN2024</strain>
        <tissue evidence="14">Gills</tissue>
    </source>
</reference>
<comment type="subcellular location">
    <subcellularLocation>
        <location evidence="1">Nucleus</location>
    </subcellularLocation>
</comment>
<dbReference type="EMBL" id="JBJQND010000012">
    <property type="protein sequence ID" value="KAL3859886.1"/>
    <property type="molecule type" value="Genomic_DNA"/>
</dbReference>
<protein>
    <recommendedName>
        <fullName evidence="3">Protein BANP</fullName>
    </recommendedName>
</protein>
<keyword evidence="4" id="KW-0678">Repressor</keyword>
<organism evidence="14 15">
    <name type="scientific">Sinanodonta woodiana</name>
    <name type="common">Chinese pond mussel</name>
    <name type="synonym">Anodonta woodiana</name>
    <dbReference type="NCBI Taxonomy" id="1069815"/>
    <lineage>
        <taxon>Eukaryota</taxon>
        <taxon>Metazoa</taxon>
        <taxon>Spiralia</taxon>
        <taxon>Lophotrochozoa</taxon>
        <taxon>Mollusca</taxon>
        <taxon>Bivalvia</taxon>
        <taxon>Autobranchia</taxon>
        <taxon>Heteroconchia</taxon>
        <taxon>Palaeoheterodonta</taxon>
        <taxon>Unionida</taxon>
        <taxon>Unionoidea</taxon>
        <taxon>Unionidae</taxon>
        <taxon>Unioninae</taxon>
        <taxon>Sinanodonta</taxon>
    </lineage>
</organism>
<dbReference type="EMBL" id="JBJQND010000012">
    <property type="protein sequence ID" value="KAL3859888.1"/>
    <property type="molecule type" value="Genomic_DNA"/>
</dbReference>
<evidence type="ECO:0000256" key="4">
    <source>
        <dbReference type="ARBA" id="ARBA00022491"/>
    </source>
</evidence>
<keyword evidence="10" id="KW-0539">Nucleus</keyword>
<name>A0ABD3VFG9_SINWO</name>
<gene>
    <name evidence="14" type="ORF">ACJMK2_010073</name>
</gene>
<evidence type="ECO:0000256" key="8">
    <source>
        <dbReference type="ARBA" id="ARBA00023125"/>
    </source>
</evidence>
<dbReference type="FunFam" id="1.10.10.2590:FF:000001">
    <property type="entry name" value="protein BANP isoform X1"/>
    <property type="match status" value="1"/>
</dbReference>
<evidence type="ECO:0000256" key="6">
    <source>
        <dbReference type="ARBA" id="ARBA00023015"/>
    </source>
</evidence>
<evidence type="ECO:0000256" key="9">
    <source>
        <dbReference type="ARBA" id="ARBA00023163"/>
    </source>
</evidence>
<dbReference type="InterPro" id="IPR042343">
    <property type="entry name" value="BANP"/>
</dbReference>
<sequence>MANEPGSSPQIVQIAVTGLMDTTHDMDDSVSVSETDQDSNSGEPPLKQRRTDVDYDFNVGSSVKQILFNINKAICMRLEGIESTLNHINHRTKELEEKMDQLFSVAKQYGSGMMSPNNVKKGTSFSCNDTMNYVEVGGASQCSRIPYESLQALIVGLSQGGVKNEADQARLSNSCDGVQSLGPNVTLITLNSEEDYPSGTWLGDENNPEMRVRCHVTPSDLLHIHSNCRTPEKMALTLLDYLFDRETQASSNLSGMGKHGKKQLDPLMIYGIRCHLIHRFNITENDWHRIKQNMDSKCRTAFRRKQRGMSLTVKAFRGKTSSTYVSHGAVSIDSCIGQSDDESYQGDSELQIQGDVDMQHTVATMAGDGLPHGEIQILHATPEQISQLQQAHQIQILHGDQVIQVPVPSVSMVHHSDIQDAIHVNAGAGDLNVTTTVSTDTEEVVHIHQNDT</sequence>
<dbReference type="GO" id="GO:0006325">
    <property type="term" value="P:chromatin organization"/>
    <property type="evidence" value="ECO:0007669"/>
    <property type="project" value="UniProtKB-KW"/>
</dbReference>
<dbReference type="Pfam" id="PF10523">
    <property type="entry name" value="BEN"/>
    <property type="match status" value="1"/>
</dbReference>
<evidence type="ECO:0000256" key="12">
    <source>
        <dbReference type="SAM" id="MobiDB-lite"/>
    </source>
</evidence>
<dbReference type="PROSITE" id="PS51457">
    <property type="entry name" value="BEN"/>
    <property type="match status" value="1"/>
</dbReference>
<dbReference type="PANTHER" id="PTHR16243">
    <property type="entry name" value="BTG3-ASSOCIATED NUCLEAR PROTEIN BANP"/>
    <property type="match status" value="1"/>
</dbReference>
<dbReference type="SMART" id="SM01025">
    <property type="entry name" value="BEN"/>
    <property type="match status" value="1"/>
</dbReference>
<proteinExistence type="inferred from homology"/>
<dbReference type="PANTHER" id="PTHR16243:SF2">
    <property type="entry name" value="PROTEIN BANP"/>
    <property type="match status" value="1"/>
</dbReference>
<keyword evidence="9" id="KW-0804">Transcription</keyword>
<evidence type="ECO:0000256" key="1">
    <source>
        <dbReference type="ARBA" id="ARBA00004123"/>
    </source>
</evidence>
<keyword evidence="8" id="KW-0238">DNA-binding</keyword>
<evidence type="ECO:0000256" key="3">
    <source>
        <dbReference type="ARBA" id="ARBA00015794"/>
    </source>
</evidence>
<dbReference type="AlphaFoldDB" id="A0ABD3VFG9"/>
<feature type="domain" description="BEN" evidence="13">
    <location>
        <begin position="209"/>
        <end position="305"/>
    </location>
</feature>
<comment type="caution">
    <text evidence="14">The sequence shown here is derived from an EMBL/GenBank/DDBJ whole genome shotgun (WGS) entry which is preliminary data.</text>
</comment>
<evidence type="ECO:0000313" key="14">
    <source>
        <dbReference type="EMBL" id="KAL3859886.1"/>
    </source>
</evidence>
<dbReference type="Gene3D" id="1.10.10.2590">
    <property type="entry name" value="BEN domain"/>
    <property type="match status" value="1"/>
</dbReference>
<evidence type="ECO:0000256" key="5">
    <source>
        <dbReference type="ARBA" id="ARBA00022853"/>
    </source>
</evidence>
<dbReference type="GO" id="GO:0003677">
    <property type="term" value="F:DNA binding"/>
    <property type="evidence" value="ECO:0007669"/>
    <property type="project" value="UniProtKB-KW"/>
</dbReference>
<feature type="region of interest" description="Disordered" evidence="12">
    <location>
        <begin position="23"/>
        <end position="51"/>
    </location>
</feature>
<accession>A0ABD3VFG9</accession>
<dbReference type="Proteomes" id="UP001634394">
    <property type="component" value="Unassembled WGS sequence"/>
</dbReference>
<keyword evidence="15" id="KW-1185">Reference proteome</keyword>
<keyword evidence="5" id="KW-0156">Chromatin regulator</keyword>
<keyword evidence="6" id="KW-0805">Transcription regulation</keyword>
<comment type="similarity">
    <text evidence="2">Belongs to the BANP/SMAR1 family.</text>
</comment>
<feature type="compositionally biased region" description="Polar residues" evidence="12">
    <location>
        <begin position="30"/>
        <end position="42"/>
    </location>
</feature>
<evidence type="ECO:0000256" key="11">
    <source>
        <dbReference type="ARBA" id="ARBA00023306"/>
    </source>
</evidence>
<evidence type="ECO:0000256" key="2">
    <source>
        <dbReference type="ARBA" id="ARBA00009735"/>
    </source>
</evidence>
<evidence type="ECO:0000313" key="15">
    <source>
        <dbReference type="Proteomes" id="UP001634394"/>
    </source>
</evidence>
<keyword evidence="7" id="KW-0175">Coiled coil</keyword>
<evidence type="ECO:0000256" key="7">
    <source>
        <dbReference type="ARBA" id="ARBA00023054"/>
    </source>
</evidence>
<dbReference type="InterPro" id="IPR018379">
    <property type="entry name" value="BEN_domain"/>
</dbReference>